<dbReference type="Proteomes" id="UP001321473">
    <property type="component" value="Unassembled WGS sequence"/>
</dbReference>
<keyword evidence="2" id="KW-1185">Reference proteome</keyword>
<evidence type="ECO:0000313" key="1">
    <source>
        <dbReference type="EMBL" id="KAK8762715.1"/>
    </source>
</evidence>
<organism evidence="1 2">
    <name type="scientific">Amblyomma americanum</name>
    <name type="common">Lone star tick</name>
    <dbReference type="NCBI Taxonomy" id="6943"/>
    <lineage>
        <taxon>Eukaryota</taxon>
        <taxon>Metazoa</taxon>
        <taxon>Ecdysozoa</taxon>
        <taxon>Arthropoda</taxon>
        <taxon>Chelicerata</taxon>
        <taxon>Arachnida</taxon>
        <taxon>Acari</taxon>
        <taxon>Parasitiformes</taxon>
        <taxon>Ixodida</taxon>
        <taxon>Ixodoidea</taxon>
        <taxon>Ixodidae</taxon>
        <taxon>Amblyomminae</taxon>
        <taxon>Amblyomma</taxon>
    </lineage>
</organism>
<sequence>MTSSLFQVPSAHCPLSSPTSRLETASCGWPPKDWHFCLDVVPGLSARSEQNLGFKRIGLKFVELLFVWMWYLAANRGTGGFQCLNQLHNGRRILYHWAWSTSSSGRTGRPC</sequence>
<dbReference type="AlphaFoldDB" id="A0AAQ4DJS5"/>
<accession>A0AAQ4DJS5</accession>
<protein>
    <submittedName>
        <fullName evidence="1">Uncharacterized protein</fullName>
    </submittedName>
</protein>
<reference evidence="1 2" key="1">
    <citation type="journal article" date="2023" name="Arcadia Sci">
        <title>De novo assembly of a long-read Amblyomma americanum tick genome.</title>
        <authorList>
            <person name="Chou S."/>
            <person name="Poskanzer K.E."/>
            <person name="Rollins M."/>
            <person name="Thuy-Boun P.S."/>
        </authorList>
    </citation>
    <scope>NUCLEOTIDE SEQUENCE [LARGE SCALE GENOMIC DNA]</scope>
    <source>
        <strain evidence="1">F_SG_1</strain>
        <tissue evidence="1">Salivary glands</tissue>
    </source>
</reference>
<evidence type="ECO:0000313" key="2">
    <source>
        <dbReference type="Proteomes" id="UP001321473"/>
    </source>
</evidence>
<proteinExistence type="predicted"/>
<comment type="caution">
    <text evidence="1">The sequence shown here is derived from an EMBL/GenBank/DDBJ whole genome shotgun (WGS) entry which is preliminary data.</text>
</comment>
<name>A0AAQ4DJS5_AMBAM</name>
<dbReference type="EMBL" id="JARKHS020029849">
    <property type="protein sequence ID" value="KAK8762715.1"/>
    <property type="molecule type" value="Genomic_DNA"/>
</dbReference>
<gene>
    <name evidence="1" type="ORF">V5799_026012</name>
</gene>